<dbReference type="PRINTS" id="PR00604">
    <property type="entry name" value="CYTCHRMECIAB"/>
</dbReference>
<comment type="subcellular location">
    <subcellularLocation>
        <location evidence="1">Cell membrane</location>
    </subcellularLocation>
</comment>
<evidence type="ECO:0000256" key="4">
    <source>
        <dbReference type="ARBA" id="ARBA00022617"/>
    </source>
</evidence>
<evidence type="ECO:0000256" key="6">
    <source>
        <dbReference type="ARBA" id="ARBA00022982"/>
    </source>
</evidence>
<dbReference type="PROSITE" id="PS51007">
    <property type="entry name" value="CYTC"/>
    <property type="match status" value="1"/>
</dbReference>
<dbReference type="EMBL" id="UOEJ01000210">
    <property type="protein sequence ID" value="VAW05397.1"/>
    <property type="molecule type" value="Genomic_DNA"/>
</dbReference>
<keyword evidence="8" id="KW-0472">Membrane</keyword>
<evidence type="ECO:0000259" key="9">
    <source>
        <dbReference type="PROSITE" id="PS51007"/>
    </source>
</evidence>
<keyword evidence="2" id="KW-0813">Transport</keyword>
<keyword evidence="4" id="KW-0349">Heme</keyword>
<dbReference type="FunFam" id="1.10.760.10:FF:000026">
    <property type="entry name" value="Cytochrome C, membrane-bound"/>
    <property type="match status" value="1"/>
</dbReference>
<organism evidence="10">
    <name type="scientific">hydrothermal vent metagenome</name>
    <dbReference type="NCBI Taxonomy" id="652676"/>
    <lineage>
        <taxon>unclassified sequences</taxon>
        <taxon>metagenomes</taxon>
        <taxon>ecological metagenomes</taxon>
    </lineage>
</organism>
<dbReference type="SUPFAM" id="SSF46626">
    <property type="entry name" value="Cytochrome c"/>
    <property type="match status" value="1"/>
</dbReference>
<keyword evidence="3" id="KW-1003">Cell membrane</keyword>
<evidence type="ECO:0000256" key="8">
    <source>
        <dbReference type="ARBA" id="ARBA00023136"/>
    </source>
</evidence>
<proteinExistence type="predicted"/>
<name>A0A3B0SWD4_9ZZZZ</name>
<dbReference type="Gene3D" id="1.10.760.10">
    <property type="entry name" value="Cytochrome c-like domain"/>
    <property type="match status" value="1"/>
</dbReference>
<sequence length="203" mass="21347">MNSFELNKIALALLLTVLIIFGIAGLTGIIFEEKELATNAYPIEGTVADVATPDEDVVAAVEEGPSLADLLAVASLDKGVKVFKKCKACHTIDNGGKNLVGPNLWDVVGRAKAGASGFSYSDAMKSAGGEWTYEELDGFLKKPSGFIPKTKMTFAGLKKSADRAAVIVLLRSLSDAPHDLPSVAIPETEAGIPEEVSTEAPQE</sequence>
<dbReference type="AlphaFoldDB" id="A0A3B0SWD4"/>
<dbReference type="GO" id="GO:0005886">
    <property type="term" value="C:plasma membrane"/>
    <property type="evidence" value="ECO:0007669"/>
    <property type="project" value="UniProtKB-SubCell"/>
</dbReference>
<keyword evidence="7" id="KW-0408">Iron</keyword>
<evidence type="ECO:0000256" key="3">
    <source>
        <dbReference type="ARBA" id="ARBA00022475"/>
    </source>
</evidence>
<dbReference type="InterPro" id="IPR036909">
    <property type="entry name" value="Cyt_c-like_dom_sf"/>
</dbReference>
<dbReference type="GO" id="GO:0009055">
    <property type="term" value="F:electron transfer activity"/>
    <property type="evidence" value="ECO:0007669"/>
    <property type="project" value="InterPro"/>
</dbReference>
<evidence type="ECO:0000256" key="7">
    <source>
        <dbReference type="ARBA" id="ARBA00023004"/>
    </source>
</evidence>
<accession>A0A3B0SWD4</accession>
<dbReference type="PANTHER" id="PTHR11961">
    <property type="entry name" value="CYTOCHROME C"/>
    <property type="match status" value="1"/>
</dbReference>
<keyword evidence="5" id="KW-0479">Metal-binding</keyword>
<dbReference type="GO" id="GO:0020037">
    <property type="term" value="F:heme binding"/>
    <property type="evidence" value="ECO:0007669"/>
    <property type="project" value="InterPro"/>
</dbReference>
<dbReference type="InterPro" id="IPR002327">
    <property type="entry name" value="Cyt_c_1A/1B"/>
</dbReference>
<dbReference type="GO" id="GO:0046872">
    <property type="term" value="F:metal ion binding"/>
    <property type="evidence" value="ECO:0007669"/>
    <property type="project" value="UniProtKB-KW"/>
</dbReference>
<evidence type="ECO:0000256" key="5">
    <source>
        <dbReference type="ARBA" id="ARBA00022723"/>
    </source>
</evidence>
<dbReference type="InterPro" id="IPR009056">
    <property type="entry name" value="Cyt_c-like_dom"/>
</dbReference>
<dbReference type="Pfam" id="PF00034">
    <property type="entry name" value="Cytochrom_C"/>
    <property type="match status" value="1"/>
</dbReference>
<feature type="domain" description="Cytochrome c" evidence="9">
    <location>
        <begin position="74"/>
        <end position="174"/>
    </location>
</feature>
<reference evidence="10" key="1">
    <citation type="submission" date="2018-06" db="EMBL/GenBank/DDBJ databases">
        <authorList>
            <person name="Zhirakovskaya E."/>
        </authorList>
    </citation>
    <scope>NUCLEOTIDE SEQUENCE</scope>
</reference>
<evidence type="ECO:0000256" key="1">
    <source>
        <dbReference type="ARBA" id="ARBA00004236"/>
    </source>
</evidence>
<evidence type="ECO:0000256" key="2">
    <source>
        <dbReference type="ARBA" id="ARBA00022448"/>
    </source>
</evidence>
<protein>
    <submittedName>
        <fullName evidence="10">Membrane c-type cytochrome cy</fullName>
    </submittedName>
</protein>
<gene>
    <name evidence="10" type="ORF">MNBD_ALPHA01-344</name>
</gene>
<keyword evidence="6" id="KW-0249">Electron transport</keyword>
<evidence type="ECO:0000313" key="10">
    <source>
        <dbReference type="EMBL" id="VAW05397.1"/>
    </source>
</evidence>